<dbReference type="HOGENOM" id="CLU_050532_0_0_6"/>
<keyword evidence="3" id="KW-1185">Reference proteome</keyword>
<dbReference type="STRING" id="357804.Ping_3330"/>
<dbReference type="Proteomes" id="UP000000639">
    <property type="component" value="Chromosome"/>
</dbReference>
<feature type="chain" id="PRO_5002637175" evidence="1">
    <location>
        <begin position="26"/>
        <end position="385"/>
    </location>
</feature>
<gene>
    <name evidence="2" type="ordered locus">Ping_3330</name>
</gene>
<evidence type="ECO:0000313" key="3">
    <source>
        <dbReference type="Proteomes" id="UP000000639"/>
    </source>
</evidence>
<dbReference type="PANTHER" id="PTHR35271:SF1">
    <property type="entry name" value="ABC TRANSPORTER, SUBSTRATE-BINDING LIPOPROTEIN"/>
    <property type="match status" value="1"/>
</dbReference>
<dbReference type="Pfam" id="PF04392">
    <property type="entry name" value="ABC_sub_bind"/>
    <property type="match status" value="1"/>
</dbReference>
<dbReference type="PANTHER" id="PTHR35271">
    <property type="entry name" value="ABC TRANSPORTER, SUBSTRATE-BINDING LIPOPROTEIN-RELATED"/>
    <property type="match status" value="1"/>
</dbReference>
<organism evidence="2 3">
    <name type="scientific">Psychromonas ingrahamii (strain DSM 17664 / CCUG 51855 / 37)</name>
    <dbReference type="NCBI Taxonomy" id="357804"/>
    <lineage>
        <taxon>Bacteria</taxon>
        <taxon>Pseudomonadati</taxon>
        <taxon>Pseudomonadota</taxon>
        <taxon>Gammaproteobacteria</taxon>
        <taxon>Alteromonadales</taxon>
        <taxon>Psychromonadaceae</taxon>
        <taxon>Psychromonas</taxon>
    </lineage>
</organism>
<keyword evidence="1" id="KW-0732">Signal</keyword>
<reference evidence="2 3" key="1">
    <citation type="submission" date="2007-01" db="EMBL/GenBank/DDBJ databases">
        <title>Complete sequence of Psychromonas ingrahamii 37.</title>
        <authorList>
            <consortium name="US DOE Joint Genome Institute"/>
            <person name="Copeland A."/>
            <person name="Lucas S."/>
            <person name="Lapidus A."/>
            <person name="Barry K."/>
            <person name="Detter J.C."/>
            <person name="Glavina del Rio T."/>
            <person name="Hammon N."/>
            <person name="Israni S."/>
            <person name="Dalin E."/>
            <person name="Tice H."/>
            <person name="Pitluck S."/>
            <person name="Thompson L.S."/>
            <person name="Brettin T."/>
            <person name="Bruce D."/>
            <person name="Han C."/>
            <person name="Tapia R."/>
            <person name="Schmutz J."/>
            <person name="Larimer F."/>
            <person name="Land M."/>
            <person name="Hauser L."/>
            <person name="Kyrpides N."/>
            <person name="Ivanova N."/>
            <person name="Staley J."/>
            <person name="Richardson P."/>
        </authorList>
    </citation>
    <scope>NUCLEOTIDE SEQUENCE [LARGE SCALE GENOMIC DNA]</scope>
    <source>
        <strain evidence="2 3">37</strain>
    </source>
</reference>
<dbReference type="EMBL" id="CP000510">
    <property type="protein sequence ID" value="ABM05017.1"/>
    <property type="molecule type" value="Genomic_DNA"/>
</dbReference>
<sequence>MRKKKQGIFIWLVLCCSVLTASVSAENFSTRPQAKPDKPWRIAYYQGGEYVSYYDYLYATAKGLSQLGWIEPFYLPDFPNKDTRKLWQWLSNNINSEYLEFVADGYFSAGWDEIVRKKVRNSLIARFNHSKDIDMVFAVGTWAGQDLANNLHHVPTVVISTSDPLRSGIIHTSDDSGYDHVFASYDPSLLSQQIQVFHELIEFKKLGVLYENTLSGRSYAGMDLIEQVSAELEFEIVPCYTQSDIADQQRADQSVLECFNKLAQKVDAIFVSAQGGVNAKSIPKLVKIANRYGIPTFAQNGEQEVRYGLLLSLIPRSGIGPEGLFVADNVGKIINGAIPHNLKQRFEGSFSVVMNMKTAEKIGLYVNADLLAAADKLYWQIEIPQ</sequence>
<dbReference type="AlphaFoldDB" id="A1SZV2"/>
<dbReference type="RefSeq" id="WP_011771569.1">
    <property type="nucleotide sequence ID" value="NC_008709.1"/>
</dbReference>
<dbReference type="KEGG" id="pin:Ping_3330"/>
<dbReference type="OrthoDB" id="1680494at2"/>
<protein>
    <submittedName>
        <fullName evidence="2">ABC-type uncharacterized transport system, periplasmic component</fullName>
    </submittedName>
</protein>
<dbReference type="Gene3D" id="3.40.50.2300">
    <property type="match status" value="2"/>
</dbReference>
<accession>A1SZV2</accession>
<feature type="signal peptide" evidence="1">
    <location>
        <begin position="1"/>
        <end position="25"/>
    </location>
</feature>
<evidence type="ECO:0000313" key="2">
    <source>
        <dbReference type="EMBL" id="ABM05017.1"/>
    </source>
</evidence>
<name>A1SZV2_PSYIN</name>
<dbReference type="InterPro" id="IPR007487">
    <property type="entry name" value="ABC_transpt-TYRBP-like"/>
</dbReference>
<dbReference type="eggNOG" id="COG2984">
    <property type="taxonomic scope" value="Bacteria"/>
</dbReference>
<proteinExistence type="predicted"/>
<evidence type="ECO:0000256" key="1">
    <source>
        <dbReference type="SAM" id="SignalP"/>
    </source>
</evidence>